<organism evidence="1">
    <name type="scientific">viral metagenome</name>
    <dbReference type="NCBI Taxonomy" id="1070528"/>
    <lineage>
        <taxon>unclassified sequences</taxon>
        <taxon>metagenomes</taxon>
        <taxon>organismal metagenomes</taxon>
    </lineage>
</organism>
<sequence length="122" mass="13812">MKRYRVRTERDEGGGDWHVVVSADTLGREYEIARYRSLQYAAVAVGALQLNEERREEMMTERISRATSRAEWASCCIGMDIMEFASLQERGDADGLDCYQDGNGEWVLDEGDYEGPFAGEEG</sequence>
<dbReference type="EMBL" id="MT142471">
    <property type="protein sequence ID" value="QJA81840.1"/>
    <property type="molecule type" value="Genomic_DNA"/>
</dbReference>
<gene>
    <name evidence="1" type="ORF">MM415A00491_0014</name>
</gene>
<protein>
    <submittedName>
        <fullName evidence="1">Uncharacterized protein</fullName>
    </submittedName>
</protein>
<proteinExistence type="predicted"/>
<name>A0A6M3KJG9_9ZZZZ</name>
<evidence type="ECO:0000313" key="1">
    <source>
        <dbReference type="EMBL" id="QJA81840.1"/>
    </source>
</evidence>
<dbReference type="AlphaFoldDB" id="A0A6M3KJG9"/>
<accession>A0A6M3KJG9</accession>
<reference evidence="1" key="1">
    <citation type="submission" date="2020-03" db="EMBL/GenBank/DDBJ databases">
        <title>The deep terrestrial virosphere.</title>
        <authorList>
            <person name="Holmfeldt K."/>
            <person name="Nilsson E."/>
            <person name="Simone D."/>
            <person name="Lopez-Fernandez M."/>
            <person name="Wu X."/>
            <person name="de Brujin I."/>
            <person name="Lundin D."/>
            <person name="Andersson A."/>
            <person name="Bertilsson S."/>
            <person name="Dopson M."/>
        </authorList>
    </citation>
    <scope>NUCLEOTIDE SEQUENCE</scope>
    <source>
        <strain evidence="1">MM415A00491</strain>
    </source>
</reference>